<dbReference type="EC" id="3.5.99.6" evidence="3"/>
<dbReference type="GO" id="GO:0042802">
    <property type="term" value="F:identical protein binding"/>
    <property type="evidence" value="ECO:0007669"/>
    <property type="project" value="TreeGrafter"/>
</dbReference>
<dbReference type="PANTHER" id="PTHR11280">
    <property type="entry name" value="GLUCOSAMINE-6-PHOSPHATE ISOMERASE"/>
    <property type="match status" value="1"/>
</dbReference>
<dbReference type="GO" id="GO:0006046">
    <property type="term" value="P:N-acetylglucosamine catabolic process"/>
    <property type="evidence" value="ECO:0007669"/>
    <property type="project" value="UniProtKB-UniRule"/>
</dbReference>
<dbReference type="PANTHER" id="PTHR11280:SF5">
    <property type="entry name" value="GLUCOSAMINE-6-PHOSPHATE ISOMERASE"/>
    <property type="match status" value="1"/>
</dbReference>
<gene>
    <name evidence="5" type="primary">nagB</name>
    <name evidence="5" type="ORF">H8696_08340</name>
</gene>
<keyword evidence="1 5" id="KW-0378">Hydrolase</keyword>
<protein>
    <recommendedName>
        <fullName evidence="3">Glucosamine-6-phosphate deaminase</fullName>
        <ecNumber evidence="3">3.5.99.6</ecNumber>
    </recommendedName>
</protein>
<dbReference type="GO" id="GO:0005975">
    <property type="term" value="P:carbohydrate metabolic process"/>
    <property type="evidence" value="ECO:0007669"/>
    <property type="project" value="InterPro"/>
</dbReference>
<proteinExistence type="predicted"/>
<dbReference type="InterPro" id="IPR004547">
    <property type="entry name" value="Glucosamine6P_isomerase"/>
</dbReference>
<feature type="domain" description="Glucosamine/galactosamine-6-phosphate isomerase" evidence="4">
    <location>
        <begin position="8"/>
        <end position="211"/>
    </location>
</feature>
<dbReference type="Gene3D" id="3.40.50.1360">
    <property type="match status" value="1"/>
</dbReference>
<dbReference type="GO" id="GO:0004342">
    <property type="term" value="F:glucosamine-6-phosphate deaminase activity"/>
    <property type="evidence" value="ECO:0007669"/>
    <property type="project" value="UniProtKB-UniRule"/>
</dbReference>
<dbReference type="CDD" id="cd01399">
    <property type="entry name" value="GlcN6P_deaminase"/>
    <property type="match status" value="1"/>
</dbReference>
<sequence>MLLLSQLVERPKSVLGLATGNSPLGVYQRLIENYRKGLVDMSRASSFNLDEYCGLAPEHPGSYHYYMEKHLFEQVNFRPENIHIPSGVGECEANARDYELELKKCGGIDLQLLGLGQNGHIGFNEPGSAFIFHTHKVALTESTIEANRPLFENPGDIPRHAITMGVGNILEARKILLIATGESKAQAVSAMIHGDITPRLPASILHTHANVTVLLDRAAASAL</sequence>
<dbReference type="GO" id="GO:0005737">
    <property type="term" value="C:cytoplasm"/>
    <property type="evidence" value="ECO:0007669"/>
    <property type="project" value="TreeGrafter"/>
</dbReference>
<dbReference type="InterPro" id="IPR006148">
    <property type="entry name" value="Glc/Gal-6P_isomerase"/>
</dbReference>
<keyword evidence="2" id="KW-0119">Carbohydrate metabolism</keyword>
<evidence type="ECO:0000256" key="1">
    <source>
        <dbReference type="ARBA" id="ARBA00022801"/>
    </source>
</evidence>
<evidence type="ECO:0000313" key="6">
    <source>
        <dbReference type="Proteomes" id="UP000623172"/>
    </source>
</evidence>
<accession>A0A926D6Q0</accession>
<reference evidence="5" key="1">
    <citation type="submission" date="2020-08" db="EMBL/GenBank/DDBJ databases">
        <title>Genome public.</title>
        <authorList>
            <person name="Liu C."/>
            <person name="Sun Q."/>
        </authorList>
    </citation>
    <scope>NUCLEOTIDE SEQUENCE</scope>
    <source>
        <strain evidence="5">NSJ-53</strain>
    </source>
</reference>
<dbReference type="AlphaFoldDB" id="A0A926D6Q0"/>
<dbReference type="Pfam" id="PF01182">
    <property type="entry name" value="Glucosamine_iso"/>
    <property type="match status" value="1"/>
</dbReference>
<evidence type="ECO:0000256" key="2">
    <source>
        <dbReference type="ARBA" id="ARBA00023277"/>
    </source>
</evidence>
<keyword evidence="6" id="KW-1185">Reference proteome</keyword>
<dbReference type="Proteomes" id="UP000623172">
    <property type="component" value="Unassembled WGS sequence"/>
</dbReference>
<evidence type="ECO:0000256" key="3">
    <source>
        <dbReference type="NCBIfam" id="TIGR00502"/>
    </source>
</evidence>
<dbReference type="GO" id="GO:0019262">
    <property type="term" value="P:N-acetylneuraminate catabolic process"/>
    <property type="evidence" value="ECO:0007669"/>
    <property type="project" value="TreeGrafter"/>
</dbReference>
<dbReference type="InterPro" id="IPR018321">
    <property type="entry name" value="Glucosamine6P_isomerase_CS"/>
</dbReference>
<comment type="caution">
    <text evidence="5">The sequence shown here is derived from an EMBL/GenBank/DDBJ whole genome shotgun (WGS) entry which is preliminary data.</text>
</comment>
<dbReference type="InterPro" id="IPR037171">
    <property type="entry name" value="NagB/RpiA_transferase-like"/>
</dbReference>
<evidence type="ECO:0000259" key="4">
    <source>
        <dbReference type="Pfam" id="PF01182"/>
    </source>
</evidence>
<organism evidence="5 6">
    <name type="scientific">Gehongia tenuis</name>
    <dbReference type="NCBI Taxonomy" id="2763655"/>
    <lineage>
        <taxon>Bacteria</taxon>
        <taxon>Bacillati</taxon>
        <taxon>Bacillota</taxon>
        <taxon>Clostridia</taxon>
        <taxon>Christensenellales</taxon>
        <taxon>Christensenellaceae</taxon>
        <taxon>Gehongia</taxon>
    </lineage>
</organism>
<name>A0A926D6Q0_9FIRM</name>
<dbReference type="PROSITE" id="PS01161">
    <property type="entry name" value="GLC_GALNAC_ISOMERASE"/>
    <property type="match status" value="1"/>
</dbReference>
<dbReference type="NCBIfam" id="TIGR00502">
    <property type="entry name" value="nagB"/>
    <property type="match status" value="1"/>
</dbReference>
<evidence type="ECO:0000313" key="5">
    <source>
        <dbReference type="EMBL" id="MBC8531854.1"/>
    </source>
</evidence>
<dbReference type="SUPFAM" id="SSF100950">
    <property type="entry name" value="NagB/RpiA/CoA transferase-like"/>
    <property type="match status" value="1"/>
</dbReference>
<dbReference type="GO" id="GO:0006043">
    <property type="term" value="P:glucosamine catabolic process"/>
    <property type="evidence" value="ECO:0007669"/>
    <property type="project" value="TreeGrafter"/>
</dbReference>
<dbReference type="EMBL" id="JACRSR010000003">
    <property type="protein sequence ID" value="MBC8531854.1"/>
    <property type="molecule type" value="Genomic_DNA"/>
</dbReference>